<dbReference type="InterPro" id="IPR029055">
    <property type="entry name" value="Ntn_hydrolases_N"/>
</dbReference>
<keyword evidence="1" id="KW-0808">Transferase</keyword>
<dbReference type="GO" id="GO:0016740">
    <property type="term" value="F:transferase activity"/>
    <property type="evidence" value="ECO:0007669"/>
    <property type="project" value="UniProtKB-KW"/>
</dbReference>
<keyword evidence="3" id="KW-0865">Zymogen</keyword>
<dbReference type="Gene3D" id="3.60.20.40">
    <property type="match status" value="1"/>
</dbReference>
<protein>
    <recommendedName>
        <fullName evidence="5">Gamma-glutamyltransferase</fullName>
    </recommendedName>
</protein>
<feature type="non-terminal residue" evidence="4">
    <location>
        <position position="1"/>
    </location>
</feature>
<proteinExistence type="predicted"/>
<dbReference type="EMBL" id="UINC01200221">
    <property type="protein sequence ID" value="SVE19005.1"/>
    <property type="molecule type" value="Genomic_DNA"/>
</dbReference>
<evidence type="ECO:0000256" key="1">
    <source>
        <dbReference type="ARBA" id="ARBA00022679"/>
    </source>
</evidence>
<evidence type="ECO:0000256" key="3">
    <source>
        <dbReference type="ARBA" id="ARBA00023145"/>
    </source>
</evidence>
<dbReference type="SUPFAM" id="SSF56235">
    <property type="entry name" value="N-terminal nucleophile aminohydrolases (Ntn hydrolases)"/>
    <property type="match status" value="1"/>
</dbReference>
<name>A0A383BHY9_9ZZZZ</name>
<feature type="non-terminal residue" evidence="4">
    <location>
        <position position="246"/>
    </location>
</feature>
<dbReference type="PANTHER" id="PTHR43199:SF1">
    <property type="entry name" value="GLUTATHIONE HYDROLASE PROENZYME"/>
    <property type="match status" value="1"/>
</dbReference>
<accession>A0A383BHY9</accession>
<dbReference type="InterPro" id="IPR051792">
    <property type="entry name" value="GGT_bact"/>
</dbReference>
<gene>
    <name evidence="4" type="ORF">METZ01_LOCUS471859</name>
</gene>
<dbReference type="Gene3D" id="1.10.246.130">
    <property type="match status" value="1"/>
</dbReference>
<dbReference type="PANTHER" id="PTHR43199">
    <property type="entry name" value="GLUTATHIONE HYDROLASE"/>
    <property type="match status" value="1"/>
</dbReference>
<reference evidence="4" key="1">
    <citation type="submission" date="2018-05" db="EMBL/GenBank/DDBJ databases">
        <authorList>
            <person name="Lanie J.A."/>
            <person name="Ng W.-L."/>
            <person name="Kazmierczak K.M."/>
            <person name="Andrzejewski T.M."/>
            <person name="Davidsen T.M."/>
            <person name="Wayne K.J."/>
            <person name="Tettelin H."/>
            <person name="Glass J.I."/>
            <person name="Rusch D."/>
            <person name="Podicherti R."/>
            <person name="Tsui H.-C.T."/>
            <person name="Winkler M.E."/>
        </authorList>
    </citation>
    <scope>NUCLEOTIDE SEQUENCE</scope>
</reference>
<evidence type="ECO:0000256" key="2">
    <source>
        <dbReference type="ARBA" id="ARBA00022801"/>
    </source>
</evidence>
<dbReference type="InterPro" id="IPR043138">
    <property type="entry name" value="GGT_lsub"/>
</dbReference>
<dbReference type="PRINTS" id="PR01210">
    <property type="entry name" value="GGTRANSPTASE"/>
</dbReference>
<dbReference type="AlphaFoldDB" id="A0A383BHY9"/>
<evidence type="ECO:0000313" key="4">
    <source>
        <dbReference type="EMBL" id="SVE19005.1"/>
    </source>
</evidence>
<dbReference type="GO" id="GO:0016787">
    <property type="term" value="F:hydrolase activity"/>
    <property type="evidence" value="ECO:0007669"/>
    <property type="project" value="UniProtKB-KW"/>
</dbReference>
<evidence type="ECO:0008006" key="5">
    <source>
        <dbReference type="Google" id="ProtNLM"/>
    </source>
</evidence>
<sequence>EAGTLLINSAYAATLRTVAAGGADAFYHGDIAADIVAAVQGAVRNPGAMTVVDIGSYEARQRPPVCDTYRVYAVCGMGPPSSGGLTTLQVLGLIEGFDIAGAGANSLSAVHIIAEASRLAFADRALFMADTDFVKVPVVGLLNGGYLAERAALISLDKSMGEAEAGAPPGSDRRAYAMQEREHGLSTSHLAVIDARGNAVSFTTSIERGFGSRLMVRGFLLNNQLTDFSFEAEHNGKPVANRVEGG</sequence>
<organism evidence="4">
    <name type="scientific">marine metagenome</name>
    <dbReference type="NCBI Taxonomy" id="408172"/>
    <lineage>
        <taxon>unclassified sequences</taxon>
        <taxon>metagenomes</taxon>
        <taxon>ecological metagenomes</taxon>
    </lineage>
</organism>
<dbReference type="InterPro" id="IPR043137">
    <property type="entry name" value="GGT_ssub_C"/>
</dbReference>
<dbReference type="Pfam" id="PF01019">
    <property type="entry name" value="G_glu_transpept"/>
    <property type="match status" value="1"/>
</dbReference>
<keyword evidence="2" id="KW-0378">Hydrolase</keyword>